<dbReference type="Gene3D" id="1.10.101.10">
    <property type="entry name" value="PGBD-like superfamily/PGBD"/>
    <property type="match status" value="1"/>
</dbReference>
<dbReference type="EMBL" id="FNBK01000009">
    <property type="protein sequence ID" value="SDF75303.1"/>
    <property type="molecule type" value="Genomic_DNA"/>
</dbReference>
<dbReference type="OrthoDB" id="3327at2157"/>
<dbReference type="InterPro" id="IPR036415">
    <property type="entry name" value="Lamin_tail_dom_sf"/>
</dbReference>
<dbReference type="Gene3D" id="2.60.40.1260">
    <property type="entry name" value="Lamin Tail domain"/>
    <property type="match status" value="1"/>
</dbReference>
<dbReference type="InterPro" id="IPR036366">
    <property type="entry name" value="PGBDSf"/>
</dbReference>
<evidence type="ECO:0000313" key="3">
    <source>
        <dbReference type="EMBL" id="SDF75303.1"/>
    </source>
</evidence>
<evidence type="ECO:0000256" key="1">
    <source>
        <dbReference type="SAM" id="MobiDB-lite"/>
    </source>
</evidence>
<organism evidence="3 4">
    <name type="scientific">Halorientalis regularis</name>
    <dbReference type="NCBI Taxonomy" id="660518"/>
    <lineage>
        <taxon>Archaea</taxon>
        <taxon>Methanobacteriati</taxon>
        <taxon>Methanobacteriota</taxon>
        <taxon>Stenosarchaea group</taxon>
        <taxon>Halobacteria</taxon>
        <taxon>Halobacteriales</taxon>
        <taxon>Haloarculaceae</taxon>
        <taxon>Halorientalis</taxon>
    </lineage>
</organism>
<dbReference type="AlphaFoldDB" id="A0A1G7NMS1"/>
<dbReference type="Proteomes" id="UP000199076">
    <property type="component" value="Unassembled WGS sequence"/>
</dbReference>
<feature type="domain" description="LTD" evidence="2">
    <location>
        <begin position="795"/>
        <end position="919"/>
    </location>
</feature>
<sequence>MPLPFGSDGEIVQNAEEQLREQGFETGEFDGRLDEETRQAIADYQLENELEAHGELDRTTLEHLGVDTADLGEEVPEPPEERTQFKQLVSQNPNYFGNLPDADLEAVEPLESDTSYEELTCVGYQPELERIEGVVHVKRDVGYGGGICSSGTPEYVRFYVDWNNDGSWQDIGVTSFRAYDVPSDGALEYGVSMEVDPDEQFCAEPHLPRVRAILSWNRRPPAGTPNFTPVWGNVLDSRIQIEPLSTFPVEDLPEMFDVQLPEQLTTGLDLSQTLSLDPQSTALPDLVDQYRETSVPAHRFVFPQLSGLATEGTAIDEVDTDTLVEQIEELDIDTEEAIQGLLEEQGDTYYEELNCVGLSRDGLNATFTVKRPTGYLGGLCSDGSHEHVAFWEWDPDTSQWTHLGTTSVGVHDISNLPGDGLVYGAFPPADLRHRQQPCEEGASLVRVRATLSWEKKPPASDPYWTPRWGESMETLVHVPPGPELDDGVPQFGTIGSMTPCQIEQPSGMATGQAQGSPDFTARESPFGRTVTIHGRIVSPASFPQTKYRVLVRPYTSSGSKPWRPVQNAFSLRVYQGLTEMDVEQTTDPDGFYTYQQDLPQRWVPNGKLAEWPTHDKEGRWEIKLEAKEAGGPVVSTPTVTCPDGTTRDTVIVNLDNTQPEANITIDEIEHPDGTREQADACGDFTAGVTIHGTYTGTDEHFQDLSIGVTNPENVSNPPSPSPSSESYPSVQTGTRNGSWKLDTTGLPACGYTVHIDVDDRTIVNSGHVGFDTHDSVSFCLSEPPEADGGTAVTASTGTVTSGELTEVGGDSGIEVTEAQFDAPGDDHENLNEEYVTFTNTGDEPADLTGCRVEDDAGHTYEFPDGFALDPDASVTLYTGSGDDTQTELYWGSERAIWDNTGDSVVVYDPDGNLLARRSY</sequence>
<dbReference type="Pfam" id="PF00932">
    <property type="entry name" value="LTD"/>
    <property type="match status" value="1"/>
</dbReference>
<evidence type="ECO:0000313" key="4">
    <source>
        <dbReference type="Proteomes" id="UP000199076"/>
    </source>
</evidence>
<feature type="compositionally biased region" description="Low complexity" evidence="1">
    <location>
        <begin position="711"/>
        <end position="730"/>
    </location>
</feature>
<keyword evidence="4" id="KW-1185">Reference proteome</keyword>
<dbReference type="SUPFAM" id="SSF47090">
    <property type="entry name" value="PGBD-like"/>
    <property type="match status" value="1"/>
</dbReference>
<dbReference type="SUPFAM" id="SSF74853">
    <property type="entry name" value="Lamin A/C globular tail domain"/>
    <property type="match status" value="1"/>
</dbReference>
<evidence type="ECO:0000259" key="2">
    <source>
        <dbReference type="PROSITE" id="PS51841"/>
    </source>
</evidence>
<dbReference type="InterPro" id="IPR002477">
    <property type="entry name" value="Peptidoglycan-bd-like"/>
</dbReference>
<dbReference type="PROSITE" id="PS51841">
    <property type="entry name" value="LTD"/>
    <property type="match status" value="1"/>
</dbReference>
<dbReference type="Pfam" id="PF01471">
    <property type="entry name" value="PG_binding_1"/>
    <property type="match status" value="1"/>
</dbReference>
<dbReference type="RefSeq" id="WP_092692820.1">
    <property type="nucleotide sequence ID" value="NZ_FNBK01000009.1"/>
</dbReference>
<protein>
    <submittedName>
        <fullName evidence="3">Putative peptidoglycan binding domain-containing protein</fullName>
    </submittedName>
</protein>
<proteinExistence type="predicted"/>
<dbReference type="InterPro" id="IPR001322">
    <property type="entry name" value="Lamin_tail_dom"/>
</dbReference>
<dbReference type="STRING" id="660518.SAMN05216218_10964"/>
<reference evidence="4" key="1">
    <citation type="submission" date="2016-10" db="EMBL/GenBank/DDBJ databases">
        <authorList>
            <person name="Varghese N."/>
            <person name="Submissions S."/>
        </authorList>
    </citation>
    <scope>NUCLEOTIDE SEQUENCE [LARGE SCALE GENOMIC DNA]</scope>
    <source>
        <strain evidence="4">IBRC-M 10760</strain>
    </source>
</reference>
<feature type="region of interest" description="Disordered" evidence="1">
    <location>
        <begin position="707"/>
        <end position="739"/>
    </location>
</feature>
<name>A0A1G7NMS1_9EURY</name>
<gene>
    <name evidence="3" type="ORF">SAMN05216218_10964</name>
</gene>
<dbReference type="InterPro" id="IPR036365">
    <property type="entry name" value="PGBD-like_sf"/>
</dbReference>
<accession>A0A1G7NMS1</accession>